<dbReference type="InterPro" id="IPR001870">
    <property type="entry name" value="B30.2/SPRY"/>
</dbReference>
<gene>
    <name evidence="4" type="ORF">niasHT_014943</name>
</gene>
<evidence type="ECO:0000313" key="5">
    <source>
        <dbReference type="Proteomes" id="UP001620626"/>
    </source>
</evidence>
<comment type="caution">
    <text evidence="4">The sequence shown here is derived from an EMBL/GenBank/DDBJ whole genome shotgun (WGS) entry which is preliminary data.</text>
</comment>
<dbReference type="Pfam" id="PF00622">
    <property type="entry name" value="SPRY"/>
    <property type="match status" value="1"/>
</dbReference>
<dbReference type="InterPro" id="IPR013320">
    <property type="entry name" value="ConA-like_dom_sf"/>
</dbReference>
<dbReference type="CDD" id="cd12885">
    <property type="entry name" value="SPRY_RanBP_like"/>
    <property type="match status" value="1"/>
</dbReference>
<dbReference type="PROSITE" id="PS50188">
    <property type="entry name" value="B302_SPRY"/>
    <property type="match status" value="1"/>
</dbReference>
<organism evidence="4 5">
    <name type="scientific">Heterodera trifolii</name>
    <dbReference type="NCBI Taxonomy" id="157864"/>
    <lineage>
        <taxon>Eukaryota</taxon>
        <taxon>Metazoa</taxon>
        <taxon>Ecdysozoa</taxon>
        <taxon>Nematoda</taxon>
        <taxon>Chromadorea</taxon>
        <taxon>Rhabditida</taxon>
        <taxon>Tylenchina</taxon>
        <taxon>Tylenchomorpha</taxon>
        <taxon>Tylenchoidea</taxon>
        <taxon>Heteroderidae</taxon>
        <taxon>Heteroderinae</taxon>
        <taxon>Heterodera</taxon>
    </lineage>
</organism>
<evidence type="ECO:0000259" key="3">
    <source>
        <dbReference type="PROSITE" id="PS50188"/>
    </source>
</evidence>
<protein>
    <recommendedName>
        <fullName evidence="3">B30.2/SPRY domain-containing protein</fullName>
    </recommendedName>
</protein>
<dbReference type="EMBL" id="JBICBT010000427">
    <property type="protein sequence ID" value="KAL3114040.1"/>
    <property type="molecule type" value="Genomic_DNA"/>
</dbReference>
<dbReference type="SUPFAM" id="SSF49899">
    <property type="entry name" value="Concanavalin A-like lectins/glucanases"/>
    <property type="match status" value="1"/>
</dbReference>
<keyword evidence="1" id="KW-0175">Coiled coil</keyword>
<evidence type="ECO:0000256" key="1">
    <source>
        <dbReference type="SAM" id="Coils"/>
    </source>
</evidence>
<feature type="domain" description="B30.2/SPRY" evidence="3">
    <location>
        <begin position="138"/>
        <end position="305"/>
    </location>
</feature>
<feature type="region of interest" description="Disordered" evidence="2">
    <location>
        <begin position="105"/>
        <end position="129"/>
    </location>
</feature>
<evidence type="ECO:0000256" key="2">
    <source>
        <dbReference type="SAM" id="MobiDB-lite"/>
    </source>
</evidence>
<feature type="compositionally biased region" description="Basic and acidic residues" evidence="2">
    <location>
        <begin position="105"/>
        <end position="114"/>
    </location>
</feature>
<keyword evidence="5" id="KW-1185">Reference proteome</keyword>
<dbReference type="InterPro" id="IPR043136">
    <property type="entry name" value="B30.2/SPRY_sf"/>
</dbReference>
<evidence type="ECO:0000313" key="4">
    <source>
        <dbReference type="EMBL" id="KAL3114040.1"/>
    </source>
</evidence>
<proteinExistence type="predicted"/>
<dbReference type="InterPro" id="IPR044736">
    <property type="entry name" value="Gid1/RanBPM/SPLA_SPRY"/>
</dbReference>
<feature type="coiled-coil region" evidence="1">
    <location>
        <begin position="14"/>
        <end position="69"/>
    </location>
</feature>
<feature type="compositionally biased region" description="Polar residues" evidence="2">
    <location>
        <begin position="119"/>
        <end position="129"/>
    </location>
</feature>
<dbReference type="Proteomes" id="UP001620626">
    <property type="component" value="Unassembled WGS sequence"/>
</dbReference>
<sequence>MATKTKKKLDQQLREVLAQQLIEKQAKLTVAEAENRKMKNDIEKMQANFEELQKKLIEMEHQQNEQQKSIDQTKKLKRIVIVQTEVDKMEMGNEQQKVIISELEGQQKDQKQQGEEETNATSNQLSKMQNDQKIRLEKISELMKELKPRKILSNYRQNFWDATACHKDIEIIGAKRLTVHCKGKHSYVWPSVFAKHSILLNSDSSDIFYYEISVRNKKIWLIFGFALKQQAKLDGIIRYEKGTYAYESDGEIWINGKGKGRNSEYSYGVGDTVGIGVNLATRRIIFTKNGHRLDFSDLCRFAIFC</sequence>
<dbReference type="InterPro" id="IPR003877">
    <property type="entry name" value="SPRY_dom"/>
</dbReference>
<dbReference type="AlphaFoldDB" id="A0ABD2LH93"/>
<dbReference type="Gene3D" id="2.60.120.920">
    <property type="match status" value="1"/>
</dbReference>
<accession>A0ABD2LH93</accession>
<reference evidence="4 5" key="1">
    <citation type="submission" date="2024-10" db="EMBL/GenBank/DDBJ databases">
        <authorList>
            <person name="Kim D."/>
        </authorList>
    </citation>
    <scope>NUCLEOTIDE SEQUENCE [LARGE SCALE GENOMIC DNA]</scope>
    <source>
        <strain evidence="4">BH-2024</strain>
    </source>
</reference>
<name>A0ABD2LH93_9BILA</name>